<comment type="subcellular location">
    <subcellularLocation>
        <location evidence="1">Nucleus</location>
    </subcellularLocation>
</comment>
<evidence type="ECO:0000313" key="10">
    <source>
        <dbReference type="EMBL" id="KAJ8486133.1"/>
    </source>
</evidence>
<proteinExistence type="predicted"/>
<keyword evidence="6" id="KW-0539">Nucleus</keyword>
<organism evidence="10 11">
    <name type="scientific">Ensete ventricosum</name>
    <name type="common">Abyssinian banana</name>
    <name type="synonym">Musa ensete</name>
    <dbReference type="NCBI Taxonomy" id="4639"/>
    <lineage>
        <taxon>Eukaryota</taxon>
        <taxon>Viridiplantae</taxon>
        <taxon>Streptophyta</taxon>
        <taxon>Embryophyta</taxon>
        <taxon>Tracheophyta</taxon>
        <taxon>Spermatophyta</taxon>
        <taxon>Magnoliopsida</taxon>
        <taxon>Liliopsida</taxon>
        <taxon>Zingiberales</taxon>
        <taxon>Musaceae</taxon>
        <taxon>Ensete</taxon>
    </lineage>
</organism>
<dbReference type="InterPro" id="IPR012677">
    <property type="entry name" value="Nucleotide-bd_a/b_plait_sf"/>
</dbReference>
<evidence type="ECO:0000256" key="1">
    <source>
        <dbReference type="ARBA" id="ARBA00004123"/>
    </source>
</evidence>
<dbReference type="AlphaFoldDB" id="A0AAV8QZX1"/>
<keyword evidence="3" id="KW-0677">Repeat</keyword>
<dbReference type="InterPro" id="IPR035979">
    <property type="entry name" value="RBD_domain_sf"/>
</dbReference>
<protein>
    <recommendedName>
        <fullName evidence="9">RRM domain-containing protein</fullName>
    </recommendedName>
</protein>
<keyword evidence="4 8" id="KW-0694">RNA-binding</keyword>
<dbReference type="GO" id="GO:0003729">
    <property type="term" value="F:mRNA binding"/>
    <property type="evidence" value="ECO:0007669"/>
    <property type="project" value="UniProtKB-ARBA"/>
</dbReference>
<dbReference type="EMBL" id="JAQQAF010000005">
    <property type="protein sequence ID" value="KAJ8486133.1"/>
    <property type="molecule type" value="Genomic_DNA"/>
</dbReference>
<evidence type="ECO:0000256" key="3">
    <source>
        <dbReference type="ARBA" id="ARBA00022737"/>
    </source>
</evidence>
<evidence type="ECO:0000256" key="6">
    <source>
        <dbReference type="ARBA" id="ARBA00023242"/>
    </source>
</evidence>
<evidence type="ECO:0000259" key="9">
    <source>
        <dbReference type="PROSITE" id="PS50102"/>
    </source>
</evidence>
<reference evidence="10 11" key="1">
    <citation type="submission" date="2022-12" db="EMBL/GenBank/DDBJ databases">
        <title>Chromosome-scale assembly of the Ensete ventricosum genome.</title>
        <authorList>
            <person name="Dussert Y."/>
            <person name="Stocks J."/>
            <person name="Wendawek A."/>
            <person name="Woldeyes F."/>
            <person name="Nichols R.A."/>
            <person name="Borrell J.S."/>
        </authorList>
    </citation>
    <scope>NUCLEOTIDE SEQUENCE [LARGE SCALE GENOMIC DNA]</scope>
    <source>
        <strain evidence="11">cv. Maze</strain>
        <tissue evidence="10">Seeds</tissue>
    </source>
</reference>
<dbReference type="InterPro" id="IPR034794">
    <property type="entry name" value="PTBPH1/PTBPH2_RRM3"/>
</dbReference>
<dbReference type="SUPFAM" id="SSF54928">
    <property type="entry name" value="RNA-binding domain, RBD"/>
    <property type="match status" value="3"/>
</dbReference>
<evidence type="ECO:0000256" key="2">
    <source>
        <dbReference type="ARBA" id="ARBA00022664"/>
    </source>
</evidence>
<dbReference type="GO" id="GO:0000932">
    <property type="term" value="C:P-body"/>
    <property type="evidence" value="ECO:0007669"/>
    <property type="project" value="UniProtKB-ARBA"/>
</dbReference>
<dbReference type="Proteomes" id="UP001222027">
    <property type="component" value="Unassembled WGS sequence"/>
</dbReference>
<dbReference type="FunFam" id="3.30.70.330:FF:000324">
    <property type="entry name" value="Polypyrimidine tract-binding protein-like 2"/>
    <property type="match status" value="2"/>
</dbReference>
<keyword evidence="5" id="KW-0007">Acetylation</keyword>
<evidence type="ECO:0000256" key="7">
    <source>
        <dbReference type="ARBA" id="ARBA00056336"/>
    </source>
</evidence>
<dbReference type="PROSITE" id="PS50102">
    <property type="entry name" value="RRM"/>
    <property type="match status" value="1"/>
</dbReference>
<evidence type="ECO:0000313" key="11">
    <source>
        <dbReference type="Proteomes" id="UP001222027"/>
    </source>
</evidence>
<dbReference type="Pfam" id="PF00076">
    <property type="entry name" value="RRM_1"/>
    <property type="match status" value="1"/>
</dbReference>
<dbReference type="GO" id="GO:0009845">
    <property type="term" value="P:seed germination"/>
    <property type="evidence" value="ECO:0007669"/>
    <property type="project" value="UniProtKB-ARBA"/>
</dbReference>
<name>A0AAV8QZX1_ENSVE</name>
<evidence type="ECO:0000256" key="8">
    <source>
        <dbReference type="PROSITE-ProRule" id="PRU00176"/>
    </source>
</evidence>
<accession>A0AAV8QZX1</accession>
<dbReference type="CDD" id="cd12686">
    <property type="entry name" value="RRM1_PTBPH1_PTBPH2"/>
    <property type="match status" value="1"/>
</dbReference>
<dbReference type="GO" id="GO:0006417">
    <property type="term" value="P:regulation of translation"/>
    <property type="evidence" value="ECO:0007669"/>
    <property type="project" value="UniProtKB-ARBA"/>
</dbReference>
<dbReference type="SMART" id="SM00360">
    <property type="entry name" value="RRM"/>
    <property type="match status" value="2"/>
</dbReference>
<dbReference type="Gene3D" id="3.30.70.330">
    <property type="match status" value="3"/>
</dbReference>
<evidence type="ECO:0000256" key="4">
    <source>
        <dbReference type="ARBA" id="ARBA00022884"/>
    </source>
</evidence>
<keyword evidence="11" id="KW-1185">Reference proteome</keyword>
<dbReference type="CDD" id="cd12690">
    <property type="entry name" value="RRM3_PTBPH1_PTBPH2"/>
    <property type="match status" value="1"/>
</dbReference>
<dbReference type="InterPro" id="IPR034793">
    <property type="entry name" value="PTBPH1/PTBPH2_RRM2"/>
</dbReference>
<evidence type="ECO:0000256" key="5">
    <source>
        <dbReference type="ARBA" id="ARBA00022990"/>
    </source>
</evidence>
<sequence>MAPGQGTQQQFRYTQTPSKVLHVRNLPWDCAEEELVALCRPFGKIVNTMCNVGANKNQAFVEFADLNQAISMVSYYASSSEPAQVRGKTVYIQYSNRQEITNNKSTGDVPGNVLLVTIEGVESGDVSIDVIHLVFSAFGFVHKIATFEKAAGFQALIQYTDAETAASARNALDGRSIPRYLLPEHITTCHLRITYSAHTDLSIKFQSHRSRDYTNPFLPVNPSAIEGSVQPLLGPDGVKNEPESNVLLASIENMQYAVTVDVLHTVFSTFGTVQKIAIFEKNGGMQALIQYPDVTTASIAKEALEGHCIYDGGYCKLHLTYSRHTDLSVKVHNDRGRDYTVQDTGVLMTSQAPSLPTTAGWQVYPQSTSTYIGNDFTATGQATVPQGQVTTWNPSLSSGSFASASNMFPRVISIWSSGKCSVCCCTNHPASILHYISCIFLIYIYIFRSLDSTSEKLPWTFIFNILNGPFKTQNFGAVEKFSNKDQSCCNSNQKQ</sequence>
<dbReference type="InterPro" id="IPR034792">
    <property type="entry name" value="PTBPH1/PTBPH2_RRM1"/>
</dbReference>
<dbReference type="GO" id="GO:0000381">
    <property type="term" value="P:regulation of alternative mRNA splicing, via spliceosome"/>
    <property type="evidence" value="ECO:0007669"/>
    <property type="project" value="UniProtKB-ARBA"/>
</dbReference>
<feature type="domain" description="RRM" evidence="9">
    <location>
        <begin position="19"/>
        <end position="97"/>
    </location>
</feature>
<dbReference type="Pfam" id="PF13893">
    <property type="entry name" value="RRM_5"/>
    <property type="match status" value="2"/>
</dbReference>
<dbReference type="CDD" id="cd12691">
    <property type="entry name" value="RRM2_PTBPH1_PTBPH2"/>
    <property type="match status" value="1"/>
</dbReference>
<keyword evidence="2" id="KW-0507">mRNA processing</keyword>
<dbReference type="GO" id="GO:0005634">
    <property type="term" value="C:nucleus"/>
    <property type="evidence" value="ECO:0007669"/>
    <property type="project" value="UniProtKB-SubCell"/>
</dbReference>
<comment type="caution">
    <text evidence="10">The sequence shown here is derived from an EMBL/GenBank/DDBJ whole genome shotgun (WGS) entry which is preliminary data.</text>
</comment>
<dbReference type="FunFam" id="3.30.70.330:FF:000260">
    <property type="entry name" value="Polypyrimidine tract-binding protein homolog 2"/>
    <property type="match status" value="1"/>
</dbReference>
<comment type="function">
    <text evidence="7">Plays a role in pre-mRNA splicing. Binds to the polypyrimidine tract of introns. May promote the binding of U2 snRNP to pre-mRNA.</text>
</comment>
<dbReference type="GO" id="GO:0006397">
    <property type="term" value="P:mRNA processing"/>
    <property type="evidence" value="ECO:0007669"/>
    <property type="project" value="UniProtKB-KW"/>
</dbReference>
<dbReference type="PANTHER" id="PTHR15592">
    <property type="entry name" value="MATRIN 3/NUCLEAR PROTEIN 220-RELATED"/>
    <property type="match status" value="1"/>
</dbReference>
<gene>
    <name evidence="10" type="ORF">OPV22_018618</name>
</gene>
<dbReference type="InterPro" id="IPR000504">
    <property type="entry name" value="RRM_dom"/>
</dbReference>